<organism evidence="2 3">
    <name type="scientific">Rubrivirga litoralis</name>
    <dbReference type="NCBI Taxonomy" id="3075598"/>
    <lineage>
        <taxon>Bacteria</taxon>
        <taxon>Pseudomonadati</taxon>
        <taxon>Rhodothermota</taxon>
        <taxon>Rhodothermia</taxon>
        <taxon>Rhodothermales</taxon>
        <taxon>Rubricoccaceae</taxon>
        <taxon>Rubrivirga</taxon>
    </lineage>
</organism>
<dbReference type="PANTHER" id="PTHR40940:SF2">
    <property type="entry name" value="BATD"/>
    <property type="match status" value="1"/>
</dbReference>
<evidence type="ECO:0000313" key="3">
    <source>
        <dbReference type="Proteomes" id="UP001267426"/>
    </source>
</evidence>
<keyword evidence="1" id="KW-0472">Membrane</keyword>
<evidence type="ECO:0000256" key="1">
    <source>
        <dbReference type="SAM" id="Phobius"/>
    </source>
</evidence>
<dbReference type="RefSeq" id="WP_311664256.1">
    <property type="nucleotide sequence ID" value="NZ_JAVRHT010000027.1"/>
</dbReference>
<dbReference type="PANTHER" id="PTHR40940">
    <property type="entry name" value="PROTEIN BATD-RELATED"/>
    <property type="match status" value="1"/>
</dbReference>
<dbReference type="InterPro" id="IPR025738">
    <property type="entry name" value="BatD"/>
</dbReference>
<reference evidence="2 3" key="1">
    <citation type="submission" date="2023-09" db="EMBL/GenBank/DDBJ databases">
        <authorList>
            <person name="Rey-Velasco X."/>
        </authorList>
    </citation>
    <scope>NUCLEOTIDE SEQUENCE [LARGE SCALE GENOMIC DNA]</scope>
    <source>
        <strain evidence="2 3">F394</strain>
    </source>
</reference>
<keyword evidence="1" id="KW-1133">Transmembrane helix</keyword>
<accession>A0ABU3BSY6</accession>
<dbReference type="EMBL" id="JAVRHT010000027">
    <property type="protein sequence ID" value="MDT0632402.1"/>
    <property type="molecule type" value="Genomic_DNA"/>
</dbReference>
<gene>
    <name evidence="2" type="ORF">RM540_11640</name>
</gene>
<comment type="caution">
    <text evidence="2">The sequence shown here is derived from an EMBL/GenBank/DDBJ whole genome shotgun (WGS) entry which is preliminary data.</text>
</comment>
<evidence type="ECO:0000313" key="2">
    <source>
        <dbReference type="EMBL" id="MDT0632402.1"/>
    </source>
</evidence>
<keyword evidence="1" id="KW-0812">Transmembrane</keyword>
<name>A0ABU3BSY6_9BACT</name>
<protein>
    <submittedName>
        <fullName evidence="2">BatD family protein</fullName>
    </submittedName>
</protein>
<proteinExistence type="predicted"/>
<dbReference type="Pfam" id="PF13584">
    <property type="entry name" value="BatD"/>
    <property type="match status" value="2"/>
</dbReference>
<keyword evidence="3" id="KW-1185">Reference proteome</keyword>
<feature type="transmembrane region" description="Helical" evidence="1">
    <location>
        <begin position="458"/>
        <end position="479"/>
    </location>
</feature>
<dbReference type="Proteomes" id="UP001267426">
    <property type="component" value="Unassembled WGS sequence"/>
</dbReference>
<sequence length="624" mass="65463">MPAPPVLLCRPAPLARTPWRRRPLSRAGRGGVWLALVVLWALAAAGAAAQSASAVVSDRAVRVGEPFTYTLTLQGGAGDDVRAPIATGALRLVSDQPTLDVTTMVGGQTQRRVAWLYEGTRPGTGRVGGLRVTVGGRRLTVDPVAVTVNGRAPPARAPSGVPGVGSELFVRAEPSRETAVVGQQVVVDYVLYFEPHVQPRQTAPIGTWDAAGFWREELDVPSAYPRTVSLGGRTYEAVTIRRVALFPTRAGTLELSPMEFSVDLLRTDRRIGNDPFAPFFSPFSQRYTEETVTAPAAQVAVRELPPGAPPSFDGAVGQFTLRSSADRHAVAAGEPVEVQVTISGTGNLATLGAPALDVPPNADVYGPEEDREAMRGAAPLRGVKSFTWTLVPQGGDIEVPPAAWSYFDPATGTYQTLRTDPVEVAVRGGTVAGGAVAADGARRLRTDADWQRPAGSTAWLWAVLGGGLALPALAALALLGVRAGRERLAADTPDRRSRRAAAAASSRLAGTAGGADGFREVERAVRAFLADRLGVPPSVRERAALDARLEAAGAPTELRDRVHAVIAACARGQFAPGLASNLAAVRADAEATLGALDSLGRVQRSGFRRFGERLQRRGGGAATS</sequence>